<organism evidence="6 7">
    <name type="scientific">Dillenia turbinata</name>
    <dbReference type="NCBI Taxonomy" id="194707"/>
    <lineage>
        <taxon>Eukaryota</taxon>
        <taxon>Viridiplantae</taxon>
        <taxon>Streptophyta</taxon>
        <taxon>Embryophyta</taxon>
        <taxon>Tracheophyta</taxon>
        <taxon>Spermatophyta</taxon>
        <taxon>Magnoliopsida</taxon>
        <taxon>eudicotyledons</taxon>
        <taxon>Gunneridae</taxon>
        <taxon>Pentapetalae</taxon>
        <taxon>Dilleniales</taxon>
        <taxon>Dilleniaceae</taxon>
        <taxon>Dillenia</taxon>
    </lineage>
</organism>
<dbReference type="Pfam" id="PF03107">
    <property type="entry name" value="C1_2"/>
    <property type="match status" value="6"/>
</dbReference>
<feature type="domain" description="Phorbol-ester/DAG-type" evidence="5">
    <location>
        <begin position="328"/>
        <end position="378"/>
    </location>
</feature>
<reference evidence="6 7" key="1">
    <citation type="submission" date="2023-12" db="EMBL/GenBank/DDBJ databases">
        <title>A high-quality genome assembly for Dillenia turbinata (Dilleniales).</title>
        <authorList>
            <person name="Chanderbali A."/>
        </authorList>
    </citation>
    <scope>NUCLEOTIDE SEQUENCE [LARGE SCALE GENOMIC DNA]</scope>
    <source>
        <strain evidence="6">LSX21</strain>
        <tissue evidence="6">Leaf</tissue>
    </source>
</reference>
<keyword evidence="4" id="KW-0862">Zinc</keyword>
<evidence type="ECO:0000259" key="5">
    <source>
        <dbReference type="PROSITE" id="PS50081"/>
    </source>
</evidence>
<dbReference type="EMBL" id="JBAMMX010000028">
    <property type="protein sequence ID" value="KAK6911265.1"/>
    <property type="molecule type" value="Genomic_DNA"/>
</dbReference>
<dbReference type="GO" id="GO:0008270">
    <property type="term" value="F:zinc ion binding"/>
    <property type="evidence" value="ECO:0007669"/>
    <property type="project" value="UniProtKB-KW"/>
</dbReference>
<keyword evidence="7" id="KW-1185">Reference proteome</keyword>
<dbReference type="InterPro" id="IPR001965">
    <property type="entry name" value="Znf_PHD"/>
</dbReference>
<evidence type="ECO:0000256" key="4">
    <source>
        <dbReference type="ARBA" id="ARBA00022833"/>
    </source>
</evidence>
<evidence type="ECO:0000313" key="7">
    <source>
        <dbReference type="Proteomes" id="UP001370490"/>
    </source>
</evidence>
<protein>
    <submittedName>
        <fullName evidence="6">DC1</fullName>
    </submittedName>
</protein>
<dbReference type="SUPFAM" id="SSF57889">
    <property type="entry name" value="Cysteine-rich domain"/>
    <property type="match status" value="5"/>
</dbReference>
<accession>A0AAN8YSP9</accession>
<sequence length="784" mass="90426">MDDLAEVDGPVIIAMKGNPCTGKTTLAEALAKELKWLLYSLELSHRSLVSIPSGRPGNLQEFYDKVGYQDDDSPQLYVILGAVSSQLLSGFSVILDADFSSRQYNLMLKDLADYTKAMLVIVECKPQNESKRQTWLDQICAAGKNYLPPKKWYKEDQEENSVDESEMIPKIMVDTTSPVDIQEHISKVVKFVISCYRFRKFNIQNPERVGGTEARKEERESKGAETGFIKNVDEEFEIEGVIEAQEFGIERIGAEEFELRHYWHQHKLTLSNEVIEYESEANCSLCLQNLSSSGQGFYSCVECRYFLDKSCAEMWLPNYFELDFHDKNHRLVLQKFSENLACEVCNQFIDQSFYHCDSCCFVTHIKCAFLPSTFEPYCHEHALSLSILHNYEFQCRACGDSGKHTFYHCSGSDLCTFFFHLKCALLPLNLKHSFSKDPFTLTSCLELRRDEDEVYCDVCEVKLDRELLVYYSRENDLVSHTTCLMSSEDHWSSSTASNYAHKTLVEKSQAANVDIDCVPEEENELRHCHRHELNYSDEVINNESATRCRLCSQTIDSSSYTCVDCGFNLHKSCAEMRLPYTLMLKIPGNNHLLNLKKSTADFDCNICTNSGDGMLYCCYWCPFVAHVKCAFLPSNLLLEFHEHSLHLSLDPIPFPYNQLFRCVACGDHGHSVFYKCLESSCTITLHAKCSLLPRTLERECHMHPLIRSLSFREEYCRICNRELDHKQWVYSCKECDYYCHLTCLTRGDLLDILNWGSQLWEYSIYCKNAYRILAKENHVPELQI</sequence>
<dbReference type="Gene3D" id="3.40.50.300">
    <property type="entry name" value="P-loop containing nucleotide triphosphate hydrolases"/>
    <property type="match status" value="1"/>
</dbReference>
<dbReference type="Gene3D" id="3.30.60.20">
    <property type="match status" value="1"/>
</dbReference>
<evidence type="ECO:0000256" key="1">
    <source>
        <dbReference type="ARBA" id="ARBA00022723"/>
    </source>
</evidence>
<proteinExistence type="predicted"/>
<feature type="domain" description="Phorbol-ester/DAG-type" evidence="5">
    <location>
        <begin position="530"/>
        <end position="581"/>
    </location>
</feature>
<keyword evidence="2" id="KW-0677">Repeat</keyword>
<dbReference type="AlphaFoldDB" id="A0AAN8YSP9"/>
<dbReference type="Proteomes" id="UP001370490">
    <property type="component" value="Unassembled WGS sequence"/>
</dbReference>
<dbReference type="SUPFAM" id="SSF52540">
    <property type="entry name" value="P-loop containing nucleoside triphosphate hydrolases"/>
    <property type="match status" value="1"/>
</dbReference>
<keyword evidence="1" id="KW-0479">Metal-binding</keyword>
<comment type="caution">
    <text evidence="6">The sequence shown here is derived from an EMBL/GenBank/DDBJ whole genome shotgun (WGS) entry which is preliminary data.</text>
</comment>
<evidence type="ECO:0000256" key="3">
    <source>
        <dbReference type="ARBA" id="ARBA00022771"/>
    </source>
</evidence>
<dbReference type="SMART" id="SM00109">
    <property type="entry name" value="C1"/>
    <property type="match status" value="4"/>
</dbReference>
<dbReference type="PANTHER" id="PTHR46288:SF27">
    <property type="entry name" value="CYSTEINE_HISTIDINE-RICH C1 DOMAIN FAMILY PROTEIN"/>
    <property type="match status" value="1"/>
</dbReference>
<dbReference type="PANTHER" id="PTHR46288">
    <property type="entry name" value="PHORBOL-ESTER/DAG-TYPE DOMAIN-CONTAINING PROTEIN"/>
    <property type="match status" value="1"/>
</dbReference>
<name>A0AAN8YSP9_9MAGN</name>
<dbReference type="PROSITE" id="PS50081">
    <property type="entry name" value="ZF_DAG_PE_2"/>
    <property type="match status" value="2"/>
</dbReference>
<dbReference type="InterPro" id="IPR004146">
    <property type="entry name" value="DC1"/>
</dbReference>
<evidence type="ECO:0000256" key="2">
    <source>
        <dbReference type="ARBA" id="ARBA00022737"/>
    </source>
</evidence>
<gene>
    <name evidence="6" type="ORF">RJ641_023358</name>
</gene>
<keyword evidence="3" id="KW-0863">Zinc-finger</keyword>
<dbReference type="InterPro" id="IPR002219">
    <property type="entry name" value="PKC_DAG/PE"/>
</dbReference>
<evidence type="ECO:0000313" key="6">
    <source>
        <dbReference type="EMBL" id="KAK6911265.1"/>
    </source>
</evidence>
<dbReference type="InterPro" id="IPR027417">
    <property type="entry name" value="P-loop_NTPase"/>
</dbReference>
<dbReference type="SMART" id="SM00249">
    <property type="entry name" value="PHD"/>
    <property type="match status" value="4"/>
</dbReference>
<dbReference type="InterPro" id="IPR046349">
    <property type="entry name" value="C1-like_sf"/>
</dbReference>